<dbReference type="PROSITE" id="PS01283">
    <property type="entry name" value="TBOX_1"/>
    <property type="match status" value="1"/>
</dbReference>
<organism evidence="10 11">
    <name type="scientific">Opisthorchis felineus</name>
    <dbReference type="NCBI Taxonomy" id="147828"/>
    <lineage>
        <taxon>Eukaryota</taxon>
        <taxon>Metazoa</taxon>
        <taxon>Spiralia</taxon>
        <taxon>Lophotrochozoa</taxon>
        <taxon>Platyhelminthes</taxon>
        <taxon>Trematoda</taxon>
        <taxon>Digenea</taxon>
        <taxon>Opisthorchiida</taxon>
        <taxon>Opisthorchiata</taxon>
        <taxon>Opisthorchiidae</taxon>
        <taxon>Opisthorchis</taxon>
    </lineage>
</organism>
<reference evidence="10 11" key="1">
    <citation type="journal article" date="2019" name="BMC Genomics">
        <title>New insights from Opisthorchis felineus genome: update on genomics of the epidemiologically important liver flukes.</title>
        <authorList>
            <person name="Ershov N.I."/>
            <person name="Mordvinov V.A."/>
            <person name="Prokhortchouk E.B."/>
            <person name="Pakharukova M.Y."/>
            <person name="Gunbin K.V."/>
            <person name="Ustyantsev K."/>
            <person name="Genaev M.A."/>
            <person name="Blinov A.G."/>
            <person name="Mazur A."/>
            <person name="Boulygina E."/>
            <person name="Tsygankova S."/>
            <person name="Khrameeva E."/>
            <person name="Chekanov N."/>
            <person name="Fan G."/>
            <person name="Xiao A."/>
            <person name="Zhang H."/>
            <person name="Xu X."/>
            <person name="Yang H."/>
            <person name="Solovyev V."/>
            <person name="Lee S.M."/>
            <person name="Liu X."/>
            <person name="Afonnikov D.A."/>
            <person name="Skryabin K.G."/>
        </authorList>
    </citation>
    <scope>NUCLEOTIDE SEQUENCE [LARGE SCALE GENOMIC DNA]</scope>
    <source>
        <strain evidence="10">AK-0245</strain>
        <tissue evidence="10">Whole organism</tissue>
    </source>
</reference>
<dbReference type="PANTHER" id="PTHR11267">
    <property type="entry name" value="T-BOX PROTEIN-RELATED"/>
    <property type="match status" value="1"/>
</dbReference>
<dbReference type="InterPro" id="IPR036960">
    <property type="entry name" value="T-box_sf"/>
</dbReference>
<dbReference type="GO" id="GO:0005634">
    <property type="term" value="C:nucleus"/>
    <property type="evidence" value="ECO:0007669"/>
    <property type="project" value="UniProtKB-SubCell"/>
</dbReference>
<proteinExistence type="predicted"/>
<keyword evidence="4 7" id="KW-0238">DNA-binding</keyword>
<evidence type="ECO:0000256" key="1">
    <source>
        <dbReference type="ARBA" id="ARBA00004123"/>
    </source>
</evidence>
<evidence type="ECO:0000256" key="4">
    <source>
        <dbReference type="ARBA" id="ARBA00023125"/>
    </source>
</evidence>
<sequence>MMNSPCDDHNVSADVSSFPDALSLSWLMNGDKVTNDRLGNALLPCTSPEISSPRDWTSTTQAAAASLFNKLDSSQFTAVVNAISLAASRYLPKHHSMQPTSPIESVSSSDLARLIHSTQSCSKSLCDPPQPVGCWTKRRKEYPPHLPTSFSCNSDFTGYQNDKSQLPTMSTYSPQHYQKQTITKELATRSTNRHKNALWSPSAEPNWSKTSSHNNACSPPNSSSLCAHFHSSTSNFDFDHSMNGGIPQIADPSSRTKDVPRVELVEADLWRRFHSMTTEMVITKSGRRMFPSFKVKVSGLDANAKYIMLLELVARDEHRYKFHNGKWTVAGKADPEPVRKHYIHPDSPATGEDWMHKSISFHKLKLTNNSTERQPFQAVLNSMHKYIPRFHIVRANNLAKINFCDFTTFVFDETEFIAVTAYQNERITQLKIDNNPFAKGFRDNGTGRREKKRPRTQYNSSTHSTDSPEESESPNGVYLQTNGSSDDVCLLSRQQRTRFQSTVLAESCPSSQNTTFTILNEAADTVRTYGLRVPPISPHTELQGDSGALKSPLCSSSWIRKNWQALANSTDQLLSGSKSQHTVHHCPVSVSPDPQLHNWRTTNAKHKSVDVISPSNNLHGFGGPYFSNRPTADQMGSPPFNLLPSPALWSSIHNSLGPETISALATLSTVLGSAHSYLGHTLQVDRTAQDGYPLTERRVQIGGTLPLKPKNSPDVQPSEFCSFKTARVTDENDSVSKARPDEPSLKRPVMLDAKATRTSAKKSFNISCLLDVDEPRNRDEWQ</sequence>
<evidence type="ECO:0000259" key="9">
    <source>
        <dbReference type="PROSITE" id="PS50252"/>
    </source>
</evidence>
<protein>
    <recommendedName>
        <fullName evidence="9">T-box domain-containing protein</fullName>
    </recommendedName>
</protein>
<feature type="DNA-binding region" description="T-box" evidence="7">
    <location>
        <begin position="269"/>
        <end position="443"/>
    </location>
</feature>
<evidence type="ECO:0000256" key="8">
    <source>
        <dbReference type="SAM" id="MobiDB-lite"/>
    </source>
</evidence>
<dbReference type="EMBL" id="SJOL01002781">
    <property type="protein sequence ID" value="TGZ73383.1"/>
    <property type="molecule type" value="Genomic_DNA"/>
</dbReference>
<dbReference type="InterPro" id="IPR046360">
    <property type="entry name" value="T-box_DNA-bd"/>
</dbReference>
<evidence type="ECO:0000313" key="10">
    <source>
        <dbReference type="EMBL" id="TGZ73383.1"/>
    </source>
</evidence>
<accession>A0A4S2MA47</accession>
<dbReference type="Gene3D" id="2.60.40.820">
    <property type="entry name" value="Transcription factor, T-box"/>
    <property type="match status" value="1"/>
</dbReference>
<comment type="caution">
    <text evidence="10">The sequence shown here is derived from an EMBL/GenBank/DDBJ whole genome shotgun (WGS) entry which is preliminary data.</text>
</comment>
<dbReference type="FunFam" id="2.60.40.820:FF:000010">
    <property type="entry name" value="T-box transcription factor TBX6"/>
    <property type="match status" value="1"/>
</dbReference>
<dbReference type="Proteomes" id="UP000308267">
    <property type="component" value="Unassembled WGS sequence"/>
</dbReference>
<dbReference type="InterPro" id="IPR008967">
    <property type="entry name" value="p53-like_TF_DNA-bd_sf"/>
</dbReference>
<dbReference type="InterPro" id="IPR001699">
    <property type="entry name" value="TF_T-box"/>
</dbReference>
<keyword evidence="11" id="KW-1185">Reference proteome</keyword>
<dbReference type="InterPro" id="IPR018186">
    <property type="entry name" value="TF_T-box_CS"/>
</dbReference>
<dbReference type="AlphaFoldDB" id="A0A4S2MA47"/>
<dbReference type="GO" id="GO:0001708">
    <property type="term" value="P:cell fate specification"/>
    <property type="evidence" value="ECO:0007669"/>
    <property type="project" value="TreeGrafter"/>
</dbReference>
<dbReference type="GO" id="GO:0045893">
    <property type="term" value="P:positive regulation of DNA-templated transcription"/>
    <property type="evidence" value="ECO:0007669"/>
    <property type="project" value="InterPro"/>
</dbReference>
<evidence type="ECO:0000256" key="6">
    <source>
        <dbReference type="ARBA" id="ARBA00023242"/>
    </source>
</evidence>
<evidence type="ECO:0000256" key="7">
    <source>
        <dbReference type="PROSITE-ProRule" id="PRU00201"/>
    </source>
</evidence>
<keyword evidence="5" id="KW-0804">Transcription</keyword>
<evidence type="ECO:0000313" key="11">
    <source>
        <dbReference type="Proteomes" id="UP000308267"/>
    </source>
</evidence>
<dbReference type="GO" id="GO:0000978">
    <property type="term" value="F:RNA polymerase II cis-regulatory region sequence-specific DNA binding"/>
    <property type="evidence" value="ECO:0007669"/>
    <property type="project" value="InterPro"/>
</dbReference>
<comment type="subcellular location">
    <subcellularLocation>
        <location evidence="1 7">Nucleus</location>
    </subcellularLocation>
</comment>
<dbReference type="GO" id="GO:0000785">
    <property type="term" value="C:chromatin"/>
    <property type="evidence" value="ECO:0007669"/>
    <property type="project" value="TreeGrafter"/>
</dbReference>
<evidence type="ECO:0000256" key="2">
    <source>
        <dbReference type="ARBA" id="ARBA00022473"/>
    </source>
</evidence>
<evidence type="ECO:0000256" key="5">
    <source>
        <dbReference type="ARBA" id="ARBA00023163"/>
    </source>
</evidence>
<keyword evidence="6 7" id="KW-0539">Nucleus</keyword>
<gene>
    <name evidence="10" type="ORF">CRM22_001551</name>
</gene>
<dbReference type="SUPFAM" id="SSF49417">
    <property type="entry name" value="p53-like transcription factors"/>
    <property type="match status" value="1"/>
</dbReference>
<dbReference type="GO" id="GO:0000981">
    <property type="term" value="F:DNA-binding transcription factor activity, RNA polymerase II-specific"/>
    <property type="evidence" value="ECO:0007669"/>
    <property type="project" value="TreeGrafter"/>
</dbReference>
<dbReference type="Pfam" id="PF00907">
    <property type="entry name" value="T-box"/>
    <property type="match status" value="1"/>
</dbReference>
<dbReference type="OrthoDB" id="7442607at2759"/>
<dbReference type="PROSITE" id="PS50252">
    <property type="entry name" value="TBOX_3"/>
    <property type="match status" value="1"/>
</dbReference>
<feature type="domain" description="T-box" evidence="9">
    <location>
        <begin position="264"/>
        <end position="443"/>
    </location>
</feature>
<dbReference type="PROSITE" id="PS01264">
    <property type="entry name" value="TBOX_2"/>
    <property type="match status" value="1"/>
</dbReference>
<dbReference type="STRING" id="147828.A0A4S2MA47"/>
<evidence type="ECO:0000256" key="3">
    <source>
        <dbReference type="ARBA" id="ARBA00023015"/>
    </source>
</evidence>
<feature type="compositionally biased region" description="Polar residues" evidence="8">
    <location>
        <begin position="456"/>
        <end position="465"/>
    </location>
</feature>
<dbReference type="PANTHER" id="PTHR11267:SF198">
    <property type="entry name" value="T-BOX TRANSCRIPTION FACTOR TBX6L"/>
    <property type="match status" value="1"/>
</dbReference>
<dbReference type="SMART" id="SM00425">
    <property type="entry name" value="TBOX"/>
    <property type="match status" value="1"/>
</dbReference>
<dbReference type="PRINTS" id="PR00937">
    <property type="entry name" value="TBOX"/>
</dbReference>
<feature type="region of interest" description="Disordered" evidence="8">
    <location>
        <begin position="435"/>
        <end position="478"/>
    </location>
</feature>
<keyword evidence="2" id="KW-0217">Developmental protein</keyword>
<keyword evidence="3" id="KW-0805">Transcription regulation</keyword>
<name>A0A4S2MA47_OPIFE</name>